<dbReference type="Proteomes" id="UP000593892">
    <property type="component" value="Chromosome"/>
</dbReference>
<feature type="domain" description="Sialidase" evidence="2">
    <location>
        <begin position="55"/>
        <end position="368"/>
    </location>
</feature>
<dbReference type="KEGG" id="pfer:IRI77_19020"/>
<keyword evidence="1" id="KW-0732">Signal</keyword>
<dbReference type="EMBL" id="CP063849">
    <property type="protein sequence ID" value="QOY84950.1"/>
    <property type="molecule type" value="Genomic_DNA"/>
</dbReference>
<dbReference type="PANTHER" id="PTHR43752">
    <property type="entry name" value="BNR/ASP-BOX REPEAT FAMILY PROTEIN"/>
    <property type="match status" value="1"/>
</dbReference>
<dbReference type="InterPro" id="IPR011040">
    <property type="entry name" value="Sialidase"/>
</dbReference>
<dbReference type="CDD" id="cd15482">
    <property type="entry name" value="Sialidase_non-viral"/>
    <property type="match status" value="1"/>
</dbReference>
<dbReference type="Pfam" id="PF13088">
    <property type="entry name" value="BNR_2"/>
    <property type="match status" value="1"/>
</dbReference>
<dbReference type="SUPFAM" id="SSF50939">
    <property type="entry name" value="Sialidases"/>
    <property type="match status" value="1"/>
</dbReference>
<feature type="signal peptide" evidence="1">
    <location>
        <begin position="1"/>
        <end position="26"/>
    </location>
</feature>
<evidence type="ECO:0000256" key="1">
    <source>
        <dbReference type="SAM" id="SignalP"/>
    </source>
</evidence>
<reference evidence="3 4" key="1">
    <citation type="submission" date="2020-10" db="EMBL/GenBank/DDBJ databases">
        <title>Complete genome sequence of Paludibaculum fermentans P105T, a facultatively anaerobic acidobacterium capable of dissimilatory Fe(III) reduction.</title>
        <authorList>
            <person name="Dedysh S.N."/>
            <person name="Beletsky A.V."/>
            <person name="Kulichevskaya I.S."/>
            <person name="Mardanov A.V."/>
            <person name="Ravin N.V."/>
        </authorList>
    </citation>
    <scope>NUCLEOTIDE SEQUENCE [LARGE SCALE GENOMIC DNA]</scope>
    <source>
        <strain evidence="3 4">P105</strain>
    </source>
</reference>
<dbReference type="PANTHER" id="PTHR43752:SF2">
    <property type="entry name" value="BNR_ASP-BOX REPEAT FAMILY PROTEIN"/>
    <property type="match status" value="1"/>
</dbReference>
<proteinExistence type="predicted"/>
<dbReference type="AlphaFoldDB" id="A0A7S7NJV5"/>
<evidence type="ECO:0000313" key="4">
    <source>
        <dbReference type="Proteomes" id="UP000593892"/>
    </source>
</evidence>
<evidence type="ECO:0000259" key="2">
    <source>
        <dbReference type="Pfam" id="PF13088"/>
    </source>
</evidence>
<gene>
    <name evidence="3" type="ORF">IRI77_19020</name>
</gene>
<dbReference type="InterPro" id="IPR036278">
    <property type="entry name" value="Sialidase_sf"/>
</dbReference>
<protein>
    <submittedName>
        <fullName evidence="3">Exo-alpha-sialidase</fullName>
    </submittedName>
</protein>
<evidence type="ECO:0000313" key="3">
    <source>
        <dbReference type="EMBL" id="QOY84950.1"/>
    </source>
</evidence>
<organism evidence="3 4">
    <name type="scientific">Paludibaculum fermentans</name>
    <dbReference type="NCBI Taxonomy" id="1473598"/>
    <lineage>
        <taxon>Bacteria</taxon>
        <taxon>Pseudomonadati</taxon>
        <taxon>Acidobacteriota</taxon>
        <taxon>Terriglobia</taxon>
        <taxon>Bryobacterales</taxon>
        <taxon>Bryobacteraceae</taxon>
        <taxon>Paludibaculum</taxon>
    </lineage>
</organism>
<dbReference type="RefSeq" id="WP_194446620.1">
    <property type="nucleotide sequence ID" value="NZ_CP063849.1"/>
</dbReference>
<sequence length="407" mass="45835">MAEIAMNTLLSRLLLPTLLFAGTALAEKPFVEKDDVFPLDVKHNHASSILYLPNGDLFVCWYRGSGERQADDVQVMGARKKKGAKSWSAPFVLADVAGFPDTNPTLFLDRDKRLWLFWQTIVANTWESAITSYRVSSNYNGDGVPKWDRADIMLLKPNHLVERVQEFGSRYTSGREGDYWKRELEKAKDKYFSRMGWMNRPHPVQLASGRIVVGLYSDGYSISLAAISDDNGLTWHASDPIVGNGNIQPSFAIKKDGGLVAYMRDNGPPPKRLMKSESKDNGETWTFAEDTDIPNSGTGVEVLTLKDGRWLMINNDTERGRNSLCLSISNDEGKTWKWNRHIELDKRAEKPGSFHYPAIVQAADGTIHASYSVFLNHLPQTEPHKTIRHAHFNLEWVMEGDPAEAAH</sequence>
<keyword evidence="4" id="KW-1185">Reference proteome</keyword>
<accession>A0A7S7NJV5</accession>
<feature type="chain" id="PRO_5032712657" evidence="1">
    <location>
        <begin position="27"/>
        <end position="407"/>
    </location>
</feature>
<dbReference type="Gene3D" id="2.120.10.10">
    <property type="match status" value="1"/>
</dbReference>
<name>A0A7S7NJV5_PALFE</name>